<evidence type="ECO:0000256" key="1">
    <source>
        <dbReference type="ARBA" id="ARBA00010343"/>
    </source>
</evidence>
<dbReference type="GO" id="GO:0003677">
    <property type="term" value="F:DNA binding"/>
    <property type="evidence" value="ECO:0007669"/>
    <property type="project" value="InterPro"/>
</dbReference>
<feature type="region of interest" description="Disordered" evidence="2">
    <location>
        <begin position="1"/>
        <end position="20"/>
    </location>
</feature>
<evidence type="ECO:0000259" key="3">
    <source>
        <dbReference type="Pfam" id="PF00125"/>
    </source>
</evidence>
<dbReference type="Gene3D" id="1.10.20.10">
    <property type="entry name" value="Histone, subunit A"/>
    <property type="match status" value="1"/>
</dbReference>
<proteinExistence type="inferred from homology"/>
<dbReference type="Pfam" id="PF00125">
    <property type="entry name" value="Histone"/>
    <property type="match status" value="1"/>
</dbReference>
<dbReference type="InterPro" id="IPR007125">
    <property type="entry name" value="H2A/H2B/H3"/>
</dbReference>
<dbReference type="PANTHER" id="PTHR45810:SF1">
    <property type="entry name" value="HISTONE H3-LIKE CENTROMERIC PROTEIN A"/>
    <property type="match status" value="1"/>
</dbReference>
<reference evidence="4 5" key="1">
    <citation type="journal article" date="2014" name="PLoS Genet.">
        <title>The Genome of Spironucleus salmonicida Highlights a Fish Pathogen Adapted to Fluctuating Environments.</title>
        <authorList>
            <person name="Xu F."/>
            <person name="Jerlstrom-Hultqvist J."/>
            <person name="Einarsson E."/>
            <person name="Astvaldsson A."/>
            <person name="Svard S.G."/>
            <person name="Andersson J.O."/>
        </authorList>
    </citation>
    <scope>NUCLEOTIDE SEQUENCE</scope>
    <source>
        <strain evidence="5">ATCC 50377</strain>
    </source>
</reference>
<dbReference type="VEuPathDB" id="GiardiaDB:SS50377_23135"/>
<evidence type="ECO:0000313" key="6">
    <source>
        <dbReference type="Proteomes" id="UP000018208"/>
    </source>
</evidence>
<reference evidence="5" key="2">
    <citation type="submission" date="2020-12" db="EMBL/GenBank/DDBJ databases">
        <title>New Spironucleus salmonicida genome in near-complete chromosomes.</title>
        <authorList>
            <person name="Xu F."/>
            <person name="Kurt Z."/>
            <person name="Jimenez-Gonzalez A."/>
            <person name="Astvaldsson A."/>
            <person name="Andersson J.O."/>
            <person name="Svard S.G."/>
        </authorList>
    </citation>
    <scope>NUCLEOTIDE SEQUENCE</scope>
    <source>
        <strain evidence="5">ATCC 50377</strain>
    </source>
</reference>
<gene>
    <name evidence="4" type="ORF">SS50377_18777</name>
    <name evidence="5" type="ORF">SS50377_23135</name>
</gene>
<feature type="domain" description="Core Histone H2A/H2B/H3" evidence="3">
    <location>
        <begin position="31"/>
        <end position="124"/>
    </location>
</feature>
<comment type="similarity">
    <text evidence="1">Belongs to the histone H3 family.</text>
</comment>
<name>V6LLW1_9EUKA</name>
<dbReference type="GO" id="GO:0000786">
    <property type="term" value="C:nucleosome"/>
    <property type="evidence" value="ECO:0007669"/>
    <property type="project" value="InterPro"/>
</dbReference>
<evidence type="ECO:0000256" key="2">
    <source>
        <dbReference type="SAM" id="MobiDB-lite"/>
    </source>
</evidence>
<protein>
    <submittedName>
        <fullName evidence="4">Histone H3</fullName>
    </submittedName>
</protein>
<organism evidence="4">
    <name type="scientific">Spironucleus salmonicida</name>
    <dbReference type="NCBI Taxonomy" id="348837"/>
    <lineage>
        <taxon>Eukaryota</taxon>
        <taxon>Metamonada</taxon>
        <taxon>Diplomonadida</taxon>
        <taxon>Hexamitidae</taxon>
        <taxon>Hexamitinae</taxon>
        <taxon>Spironucleus</taxon>
    </lineage>
</organism>
<sequence>MNSKRHNIPRKTVLSQSRQSTGIKRINRNSSNVLKEIYKYQSSNEFLFRRLPFARIIREIILENQNLGINQQQIEYRIQKEALDAVQTAAEAFIVELFAMAQLCAEHGGRVTIFNRDVLLTLRIRKLFV</sequence>
<dbReference type="EMBL" id="AUWU02000003">
    <property type="protein sequence ID" value="KAH0575502.1"/>
    <property type="molecule type" value="Genomic_DNA"/>
</dbReference>
<dbReference type="SUPFAM" id="SSF47113">
    <property type="entry name" value="Histone-fold"/>
    <property type="match status" value="1"/>
</dbReference>
<dbReference type="PRINTS" id="PR00622">
    <property type="entry name" value="HISTONEH3"/>
</dbReference>
<dbReference type="SMART" id="SM00428">
    <property type="entry name" value="H3"/>
    <property type="match status" value="1"/>
</dbReference>
<accession>V6LLW1</accession>
<dbReference type="Proteomes" id="UP000018208">
    <property type="component" value="Unassembled WGS sequence"/>
</dbReference>
<dbReference type="GO" id="GO:0030527">
    <property type="term" value="F:structural constituent of chromatin"/>
    <property type="evidence" value="ECO:0007669"/>
    <property type="project" value="InterPro"/>
</dbReference>
<dbReference type="InterPro" id="IPR009072">
    <property type="entry name" value="Histone-fold"/>
</dbReference>
<dbReference type="InterPro" id="IPR000164">
    <property type="entry name" value="Histone_H3/CENP-A"/>
</dbReference>
<dbReference type="GO" id="GO:0046982">
    <property type="term" value="F:protein heterodimerization activity"/>
    <property type="evidence" value="ECO:0007669"/>
    <property type="project" value="InterPro"/>
</dbReference>
<dbReference type="EMBL" id="KI546168">
    <property type="protein sequence ID" value="EST41689.1"/>
    <property type="molecule type" value="Genomic_DNA"/>
</dbReference>
<evidence type="ECO:0000313" key="5">
    <source>
        <dbReference type="EMBL" id="KAH0575502.1"/>
    </source>
</evidence>
<evidence type="ECO:0000313" key="4">
    <source>
        <dbReference type="EMBL" id="EST41689.1"/>
    </source>
</evidence>
<dbReference type="AlphaFoldDB" id="V6LLW1"/>
<keyword evidence="6" id="KW-1185">Reference proteome</keyword>
<dbReference type="PANTHER" id="PTHR45810">
    <property type="entry name" value="HISTONE H3.2"/>
    <property type="match status" value="1"/>
</dbReference>
<dbReference type="OrthoDB" id="5413114at2759"/>